<protein>
    <submittedName>
        <fullName evidence="2">Uncharacterized protein</fullName>
    </submittedName>
</protein>
<sequence length="266" mass="28917">ACYSFFRRGREGHRWHIRRQAPPAPGRAAGRSGVRHVEELAVRAFSAHVFVLRLRRPRMGGGAFSPGRIRRVPRPVFCLWVGVVVAVGLRILWFFVLRSSRVAPLVVSSAMMLRISWLLSRVAVVRSLVLIVLTRPLSLMGSRRPGARAGARSGSRPGPVPRCSRPVIRDVQVRHHVRKLILIDSAVGRGREVLVKILPSATAVVSAGVTRPTSRVSARAVSRTGLALIGGRVRVQLTSAQHYDACVQDAVAGMASKVVVVPEAVG</sequence>
<gene>
    <name evidence="2" type="ORF">B0T19DRAFT_455405</name>
</gene>
<keyword evidence="1" id="KW-0812">Transmembrane</keyword>
<keyword evidence="1" id="KW-0472">Membrane</keyword>
<keyword evidence="3" id="KW-1185">Reference proteome</keyword>
<evidence type="ECO:0000256" key="1">
    <source>
        <dbReference type="SAM" id="Phobius"/>
    </source>
</evidence>
<evidence type="ECO:0000313" key="3">
    <source>
        <dbReference type="Proteomes" id="UP001286456"/>
    </source>
</evidence>
<dbReference type="Proteomes" id="UP001286456">
    <property type="component" value="Unassembled WGS sequence"/>
</dbReference>
<comment type="caution">
    <text evidence="2">The sequence shown here is derived from an EMBL/GenBank/DDBJ whole genome shotgun (WGS) entry which is preliminary data.</text>
</comment>
<keyword evidence="1" id="KW-1133">Transmembrane helix</keyword>
<reference evidence="2" key="2">
    <citation type="submission" date="2023-06" db="EMBL/GenBank/DDBJ databases">
        <authorList>
            <consortium name="Lawrence Berkeley National Laboratory"/>
            <person name="Haridas S."/>
            <person name="Hensen N."/>
            <person name="Bonometti L."/>
            <person name="Westerberg I."/>
            <person name="Brannstrom I.O."/>
            <person name="Guillou S."/>
            <person name="Cros-Aarteil S."/>
            <person name="Calhoun S."/>
            <person name="Kuo A."/>
            <person name="Mondo S."/>
            <person name="Pangilinan J."/>
            <person name="Riley R."/>
            <person name="Labutti K."/>
            <person name="Andreopoulos B."/>
            <person name="Lipzen A."/>
            <person name="Chen C."/>
            <person name="Yanf M."/>
            <person name="Daum C."/>
            <person name="Ng V."/>
            <person name="Clum A."/>
            <person name="Steindorff A."/>
            <person name="Ohm R."/>
            <person name="Martin F."/>
            <person name="Silar P."/>
            <person name="Natvig D."/>
            <person name="Lalanne C."/>
            <person name="Gautier V."/>
            <person name="Ament-Velasquez S.L."/>
            <person name="Kruys A."/>
            <person name="Hutchinson M.I."/>
            <person name="Powell A.J."/>
            <person name="Barry K."/>
            <person name="Miller A.N."/>
            <person name="Grigoriev I.V."/>
            <person name="Debuchy R."/>
            <person name="Gladieux P."/>
            <person name="Thoren M.H."/>
            <person name="Johannesson H."/>
        </authorList>
    </citation>
    <scope>NUCLEOTIDE SEQUENCE</scope>
    <source>
        <strain evidence="2">SMH4131-1</strain>
    </source>
</reference>
<evidence type="ECO:0000313" key="2">
    <source>
        <dbReference type="EMBL" id="KAK3337551.1"/>
    </source>
</evidence>
<accession>A0AAE0J7A4</accession>
<dbReference type="AlphaFoldDB" id="A0AAE0J7A4"/>
<reference evidence="2" key="1">
    <citation type="journal article" date="2023" name="Mol. Phylogenet. Evol.">
        <title>Genome-scale phylogeny and comparative genomics of the fungal order Sordariales.</title>
        <authorList>
            <person name="Hensen N."/>
            <person name="Bonometti L."/>
            <person name="Westerberg I."/>
            <person name="Brannstrom I.O."/>
            <person name="Guillou S."/>
            <person name="Cros-Aarteil S."/>
            <person name="Calhoun S."/>
            <person name="Haridas S."/>
            <person name="Kuo A."/>
            <person name="Mondo S."/>
            <person name="Pangilinan J."/>
            <person name="Riley R."/>
            <person name="LaButti K."/>
            <person name="Andreopoulos B."/>
            <person name="Lipzen A."/>
            <person name="Chen C."/>
            <person name="Yan M."/>
            <person name="Daum C."/>
            <person name="Ng V."/>
            <person name="Clum A."/>
            <person name="Steindorff A."/>
            <person name="Ohm R.A."/>
            <person name="Martin F."/>
            <person name="Silar P."/>
            <person name="Natvig D.O."/>
            <person name="Lalanne C."/>
            <person name="Gautier V."/>
            <person name="Ament-Velasquez S.L."/>
            <person name="Kruys A."/>
            <person name="Hutchinson M.I."/>
            <person name="Powell A.J."/>
            <person name="Barry K."/>
            <person name="Miller A.N."/>
            <person name="Grigoriev I.V."/>
            <person name="Debuchy R."/>
            <person name="Gladieux P."/>
            <person name="Hiltunen Thoren M."/>
            <person name="Johannesson H."/>
        </authorList>
    </citation>
    <scope>NUCLEOTIDE SEQUENCE</scope>
    <source>
        <strain evidence="2">SMH4131-1</strain>
    </source>
</reference>
<feature type="transmembrane region" description="Helical" evidence="1">
    <location>
        <begin position="115"/>
        <end position="134"/>
    </location>
</feature>
<dbReference type="EMBL" id="JAUEPO010000001">
    <property type="protein sequence ID" value="KAK3337551.1"/>
    <property type="molecule type" value="Genomic_DNA"/>
</dbReference>
<organism evidence="2 3">
    <name type="scientific">Cercophora scortea</name>
    <dbReference type="NCBI Taxonomy" id="314031"/>
    <lineage>
        <taxon>Eukaryota</taxon>
        <taxon>Fungi</taxon>
        <taxon>Dikarya</taxon>
        <taxon>Ascomycota</taxon>
        <taxon>Pezizomycotina</taxon>
        <taxon>Sordariomycetes</taxon>
        <taxon>Sordariomycetidae</taxon>
        <taxon>Sordariales</taxon>
        <taxon>Lasiosphaeriaceae</taxon>
        <taxon>Cercophora</taxon>
    </lineage>
</organism>
<feature type="non-terminal residue" evidence="2">
    <location>
        <position position="1"/>
    </location>
</feature>
<feature type="transmembrane region" description="Helical" evidence="1">
    <location>
        <begin position="76"/>
        <end position="95"/>
    </location>
</feature>
<proteinExistence type="predicted"/>
<name>A0AAE0J7A4_9PEZI</name>